<dbReference type="InterPro" id="IPR038911">
    <property type="entry name" value="SCLT1"/>
</dbReference>
<evidence type="ECO:0000256" key="1">
    <source>
        <dbReference type="SAM" id="Coils"/>
    </source>
</evidence>
<organism evidence="2 3">
    <name type="scientific">Petrolisthes manimaculis</name>
    <dbReference type="NCBI Taxonomy" id="1843537"/>
    <lineage>
        <taxon>Eukaryota</taxon>
        <taxon>Metazoa</taxon>
        <taxon>Ecdysozoa</taxon>
        <taxon>Arthropoda</taxon>
        <taxon>Crustacea</taxon>
        <taxon>Multicrustacea</taxon>
        <taxon>Malacostraca</taxon>
        <taxon>Eumalacostraca</taxon>
        <taxon>Eucarida</taxon>
        <taxon>Decapoda</taxon>
        <taxon>Pleocyemata</taxon>
        <taxon>Anomura</taxon>
        <taxon>Galatheoidea</taxon>
        <taxon>Porcellanidae</taxon>
        <taxon>Petrolisthes</taxon>
    </lineage>
</organism>
<feature type="coiled-coil region" evidence="1">
    <location>
        <begin position="461"/>
        <end position="591"/>
    </location>
</feature>
<keyword evidence="1" id="KW-0175">Coiled coil</keyword>
<accession>A0AAE1UNQ5</accession>
<dbReference type="GO" id="GO:0005814">
    <property type="term" value="C:centriole"/>
    <property type="evidence" value="ECO:0007669"/>
    <property type="project" value="TreeGrafter"/>
</dbReference>
<dbReference type="GO" id="GO:0060271">
    <property type="term" value="P:cilium assembly"/>
    <property type="evidence" value="ECO:0007669"/>
    <property type="project" value="TreeGrafter"/>
</dbReference>
<dbReference type="PANTHER" id="PTHR35970:SF1">
    <property type="entry name" value="SODIUM CHANNEL AND CLATHRIN LINKER 1"/>
    <property type="match status" value="1"/>
</dbReference>
<proteinExistence type="predicted"/>
<dbReference type="GO" id="GO:0045162">
    <property type="term" value="P:clustering of voltage-gated sodium channels"/>
    <property type="evidence" value="ECO:0007669"/>
    <property type="project" value="InterPro"/>
</dbReference>
<dbReference type="EMBL" id="JAWZYT010000155">
    <property type="protein sequence ID" value="KAK4327366.1"/>
    <property type="molecule type" value="Genomic_DNA"/>
</dbReference>
<name>A0AAE1UNQ5_9EUCA</name>
<comment type="caution">
    <text evidence="2">The sequence shown here is derived from an EMBL/GenBank/DDBJ whole genome shotgun (WGS) entry which is preliminary data.</text>
</comment>
<dbReference type="AlphaFoldDB" id="A0AAE1UNQ5"/>
<reference evidence="2" key="1">
    <citation type="submission" date="2023-11" db="EMBL/GenBank/DDBJ databases">
        <title>Genome assemblies of two species of porcelain crab, Petrolisthes cinctipes and Petrolisthes manimaculis (Anomura: Porcellanidae).</title>
        <authorList>
            <person name="Angst P."/>
        </authorList>
    </citation>
    <scope>NUCLEOTIDE SEQUENCE</scope>
    <source>
        <strain evidence="2">PB745_02</strain>
        <tissue evidence="2">Gill</tissue>
    </source>
</reference>
<dbReference type="Proteomes" id="UP001292094">
    <property type="component" value="Unassembled WGS sequence"/>
</dbReference>
<keyword evidence="3" id="KW-1185">Reference proteome</keyword>
<feature type="coiled-coil region" evidence="1">
    <location>
        <begin position="18"/>
        <end position="45"/>
    </location>
</feature>
<gene>
    <name evidence="2" type="ORF">Pmani_002159</name>
</gene>
<evidence type="ECO:0000313" key="2">
    <source>
        <dbReference type="EMBL" id="KAK4327366.1"/>
    </source>
</evidence>
<feature type="coiled-coil region" evidence="1">
    <location>
        <begin position="301"/>
        <end position="435"/>
    </location>
</feature>
<evidence type="ECO:0000313" key="3">
    <source>
        <dbReference type="Proteomes" id="UP001292094"/>
    </source>
</evidence>
<protein>
    <recommendedName>
        <fullName evidence="4">Sodium channel and clathrin linker 1</fullName>
    </recommendedName>
</protein>
<sequence>MIGDVEREVLLEEYDQVVQRQTALLRHQQATIDSLREELSTQQELAVAAGKKQQVKVEALLQQSRTAALEEAGEELQVLRQEKDVALKERELCEAEVRRHALEVQQLQQAYIVNTAAANVKQPTSKLEEDYQRVIQAIEEEMGRLRDETEKAEEEKMSVLKLNFELKKEVASLMSQKERARDETEAVKQEVEEKESEVREARAVTDSLTTKLLQQEEDVRILVAHLDSLKKNKEHLEGVLHKVRSRLQESHTRVAQSVRTAEDSLREKDAALLREKHIREEVRRLEATLGSVGEEAGKRAQEEVEKIRQQHNTSIKNLTEELTRIEMALNEKQLECERARAIVNRTEMEMERLEAEIARTKQERKKEATTTVVRTTSLEVRVHQLEDEVERWKQEANRIMSDRADDQRSEMGNRVEELEERLSSIMEDCAAAKLETRRAVQSAASHASTLTQMERETAARLDHLQKQLRAKAEECERLSKSAKVRLEAAEGTHKDALKQAYQNMAALQENYARLQDQVNKERNEWNERASELMNRLEKCREEGRKAVQGRRDTETKLAVAREQVLQYKARVEEVEERLRAAERRYTSVKLGVINTTNYNIKESVVGASTYLDKT</sequence>
<feature type="coiled-coil region" evidence="1">
    <location>
        <begin position="69"/>
        <end position="246"/>
    </location>
</feature>
<dbReference type="PANTHER" id="PTHR35970">
    <property type="entry name" value="SODIUM CHANNEL AND CLATHRIN LINKER 1"/>
    <property type="match status" value="1"/>
</dbReference>
<evidence type="ECO:0008006" key="4">
    <source>
        <dbReference type="Google" id="ProtNLM"/>
    </source>
</evidence>